<sequence>MYRDVRTKYSQISALVYYLYTKRREKGRVVAVRVVELCGTERRCGAEVSKLLGELVKVGVATKHKKGVYLLEKRDLAKALAILRNLV</sequence>
<dbReference type="EMBL" id="JAAVJF010000003">
    <property type="protein sequence ID" value="NYR15916.1"/>
    <property type="molecule type" value="Genomic_DNA"/>
</dbReference>
<keyword evidence="2" id="KW-1185">Reference proteome</keyword>
<reference evidence="1 2" key="1">
    <citation type="journal article" date="2020" name="Nat. Commun.">
        <title>The structures of two archaeal type IV pili illuminate evolutionary relationships.</title>
        <authorList>
            <person name="Wang F."/>
            <person name="Baquero D.P."/>
            <person name="Su Z."/>
            <person name="Beltran L.C."/>
            <person name="Prangishvili D."/>
            <person name="Krupovic M."/>
            <person name="Egelman E.H."/>
        </authorList>
    </citation>
    <scope>NUCLEOTIDE SEQUENCE [LARGE SCALE GENOMIC DNA]</scope>
    <source>
        <strain evidence="1 2">2GA</strain>
    </source>
</reference>
<accession>A0A7L4PDX4</accession>
<comment type="caution">
    <text evidence="1">The sequence shown here is derived from an EMBL/GenBank/DDBJ whole genome shotgun (WGS) entry which is preliminary data.</text>
</comment>
<proteinExistence type="predicted"/>
<gene>
    <name evidence="1" type="ORF">HC235_08210</name>
</gene>
<dbReference type="RefSeq" id="WP_011899838.1">
    <property type="nucleotide sequence ID" value="NZ_JAAVJF010000003.1"/>
</dbReference>
<dbReference type="OMA" id="EICGTDR"/>
<dbReference type="Proteomes" id="UP000554766">
    <property type="component" value="Unassembled WGS sequence"/>
</dbReference>
<organism evidence="1 2">
    <name type="scientific">Pyrobaculum arsenaticum</name>
    <dbReference type="NCBI Taxonomy" id="121277"/>
    <lineage>
        <taxon>Archaea</taxon>
        <taxon>Thermoproteota</taxon>
        <taxon>Thermoprotei</taxon>
        <taxon>Thermoproteales</taxon>
        <taxon>Thermoproteaceae</taxon>
        <taxon>Pyrobaculum</taxon>
    </lineage>
</organism>
<evidence type="ECO:0000313" key="1">
    <source>
        <dbReference type="EMBL" id="NYR15916.1"/>
    </source>
</evidence>
<dbReference type="AlphaFoldDB" id="A0A7L4PDX4"/>
<name>A0A7L4PDX4_9CREN</name>
<protein>
    <submittedName>
        <fullName evidence="1">Uncharacterized protein</fullName>
    </submittedName>
</protein>
<evidence type="ECO:0000313" key="2">
    <source>
        <dbReference type="Proteomes" id="UP000554766"/>
    </source>
</evidence>